<reference evidence="5" key="1">
    <citation type="journal article" date="2007" name="J. Bacteriol.">
        <title>The SXT conjugative element and linear prophage N15 encode toxin-antitoxin-stabilizing systems homologous to the tad-ata module of the Paracoccus aminophilus plasmid pAMI2.</title>
        <authorList>
            <person name="Dziewit L."/>
            <person name="Jazurek M."/>
            <person name="Drewniak L."/>
            <person name="Baj J."/>
            <person name="Bartosik D."/>
        </authorList>
    </citation>
    <scope>NUCLEOTIDE SEQUENCE</scope>
    <source>
        <strain evidence="5">JCM 7686</strain>
        <plasmid evidence="5">pAMI2</plasmid>
    </source>
</reference>
<name>C9DQ23_PARAH</name>
<dbReference type="PRINTS" id="PR00038">
    <property type="entry name" value="HTHLUXR"/>
</dbReference>
<dbReference type="AlphaFoldDB" id="C9DQ23"/>
<keyword evidence="1" id="KW-0805">Transcription regulation</keyword>
<proteinExistence type="predicted"/>
<dbReference type="InterPro" id="IPR016032">
    <property type="entry name" value="Sig_transdc_resp-reg_C-effctor"/>
</dbReference>
<keyword evidence="2" id="KW-0238">DNA-binding</keyword>
<gene>
    <name evidence="5" type="primary">dmfR</name>
</gene>
<evidence type="ECO:0000256" key="1">
    <source>
        <dbReference type="ARBA" id="ARBA00023015"/>
    </source>
</evidence>
<evidence type="ECO:0000313" key="5">
    <source>
        <dbReference type="EMBL" id="ACV81786.1"/>
    </source>
</evidence>
<dbReference type="SMART" id="SM00421">
    <property type="entry name" value="HTH_LUXR"/>
    <property type="match status" value="1"/>
</dbReference>
<evidence type="ECO:0000256" key="3">
    <source>
        <dbReference type="ARBA" id="ARBA00023163"/>
    </source>
</evidence>
<accession>C9DQ23</accession>
<dbReference type="PROSITE" id="PS50043">
    <property type="entry name" value="HTH_LUXR_2"/>
    <property type="match status" value="1"/>
</dbReference>
<dbReference type="InterPro" id="IPR000792">
    <property type="entry name" value="Tscrpt_reg_LuxR_C"/>
</dbReference>
<keyword evidence="3" id="KW-0804">Transcription</keyword>
<dbReference type="Gene3D" id="1.10.10.10">
    <property type="entry name" value="Winged helix-like DNA-binding domain superfamily/Winged helix DNA-binding domain"/>
    <property type="match status" value="1"/>
</dbReference>
<dbReference type="RefSeq" id="WP_012476892.1">
    <property type="nucleotide sequence ID" value="NC_010847.2"/>
</dbReference>
<evidence type="ECO:0000256" key="2">
    <source>
        <dbReference type="ARBA" id="ARBA00023125"/>
    </source>
</evidence>
<organism evidence="5">
    <name type="scientific">Paracoccus aminophilus JCM 7686</name>
    <dbReference type="NCBI Taxonomy" id="1367847"/>
    <lineage>
        <taxon>Bacteria</taxon>
        <taxon>Pseudomonadati</taxon>
        <taxon>Pseudomonadota</taxon>
        <taxon>Alphaproteobacteria</taxon>
        <taxon>Rhodobacterales</taxon>
        <taxon>Paracoccaceae</taxon>
        <taxon>Paracoccus</taxon>
    </lineage>
</organism>
<geneLocation type="plasmid" evidence="5">
    <name>pAMI2</name>
</geneLocation>
<keyword evidence="5" id="KW-0614">Plasmid</keyword>
<feature type="domain" description="HTH luxR-type" evidence="4">
    <location>
        <begin position="268"/>
        <end position="333"/>
    </location>
</feature>
<dbReference type="PANTHER" id="PTHR44688">
    <property type="entry name" value="DNA-BINDING TRANSCRIPTIONAL ACTIVATOR DEVR_DOSR"/>
    <property type="match status" value="1"/>
</dbReference>
<dbReference type="PROSITE" id="PS00622">
    <property type="entry name" value="HTH_LUXR_1"/>
    <property type="match status" value="1"/>
</dbReference>
<dbReference type="InterPro" id="IPR036388">
    <property type="entry name" value="WH-like_DNA-bd_sf"/>
</dbReference>
<protein>
    <submittedName>
        <fullName evidence="5">DmfR</fullName>
    </submittedName>
</protein>
<dbReference type="GO" id="GO:0003677">
    <property type="term" value="F:DNA binding"/>
    <property type="evidence" value="ECO:0007669"/>
    <property type="project" value="UniProtKB-KW"/>
</dbReference>
<evidence type="ECO:0000259" key="4">
    <source>
        <dbReference type="PROSITE" id="PS50043"/>
    </source>
</evidence>
<dbReference type="SUPFAM" id="SSF46894">
    <property type="entry name" value="C-terminal effector domain of the bipartite response regulators"/>
    <property type="match status" value="1"/>
</dbReference>
<reference evidence="5" key="2">
    <citation type="journal article" date="2010" name="Appl. Environ. Microbiol.">
        <title>Plasmid pAMI2 of Paracoccus aminophilus JCM 7686 carries N,N-dimethylformamide degradation-related genes whose expression is activated by a LuxR family regulator.</title>
        <authorList>
            <person name="Dziewit L."/>
            <person name="Dmowski M."/>
            <person name="Baj J."/>
            <person name="Bartosik D."/>
        </authorList>
    </citation>
    <scope>NUCLEOTIDE SEQUENCE</scope>
    <source>
        <strain evidence="5">JCM 7686</strain>
        <plasmid evidence="5">pAMI2</plasmid>
    </source>
</reference>
<dbReference type="GO" id="GO:0006355">
    <property type="term" value="P:regulation of DNA-templated transcription"/>
    <property type="evidence" value="ECO:0007669"/>
    <property type="project" value="InterPro"/>
</dbReference>
<dbReference type="Pfam" id="PF00196">
    <property type="entry name" value="GerE"/>
    <property type="match status" value="1"/>
</dbReference>
<dbReference type="EMBL" id="GQ410978">
    <property type="protein sequence ID" value="ACV81786.1"/>
    <property type="molecule type" value="Genomic_DNA"/>
</dbReference>
<sequence length="344" mass="38339">MKIDNAHYTSPSQRRVLSNIASIAAEGHSCEQALGLVLEELHRLVPWAAMSLSVYDPITRRHRSIASSGYSDETISYLDNIYMSIDPAYRWIVRSNKPYFNWETTEFDYSKSVSARNWWLPGGYSGGSTSYLTSRSNRYIGNLHTSTDSRKHPSTDALQFIDDIAPVLATFVDIWQEPRALLRNLRPDECAAFIDRDGNIQAVPGFSCCAKSEIHELACGIVKKYGNARGIDVLGQRMPLACWHPCDETIHQVQFKMCTRGWLVVHGTTDLPFSLTVRQAEVCSLSALGLTSSQISAVLRLSARTVDRHIENILEKIAASNRAALARLAATTGVMRLSDYLSHG</sequence>
<dbReference type="CDD" id="cd06170">
    <property type="entry name" value="LuxR_C_like"/>
    <property type="match status" value="1"/>
</dbReference>
<dbReference type="PANTHER" id="PTHR44688:SF16">
    <property type="entry name" value="DNA-BINDING TRANSCRIPTIONAL ACTIVATOR DEVR_DOSR"/>
    <property type="match status" value="1"/>
</dbReference>